<comment type="caution">
    <text evidence="2">The sequence shown here is derived from an EMBL/GenBank/DDBJ whole genome shotgun (WGS) entry which is preliminary data.</text>
</comment>
<dbReference type="AlphaFoldDB" id="A0A0C1RDQ7"/>
<accession>A0A0C1RDQ7</accession>
<name>A0A0C1RDQ7_9CYAN</name>
<keyword evidence="1" id="KW-0175">Coiled coil</keyword>
<proteinExistence type="predicted"/>
<evidence type="ECO:0000313" key="2">
    <source>
        <dbReference type="EMBL" id="KIE13768.1"/>
    </source>
</evidence>
<evidence type="ECO:0000256" key="1">
    <source>
        <dbReference type="SAM" id="Coils"/>
    </source>
</evidence>
<dbReference type="STRING" id="1479485.DA73_0202140"/>
<sequence>MHELAVKSAKMLMKQDFIDIECNASELYTETSVNTVQSCSETYTVNEIAQRLAVSVRSIYSYANKLIEIWNWEPETTWRKDGRYTAKALSEMEKMKSCKNISEYADSVTRATGNYTSKANALACVETRQTTQTITARPIPQLPTIINRSTDVSAIRERTQKMREINVQLSDAITQLVTQKVDNKIEELDARLDDLFTEIETVAQAKAIERLQQNR</sequence>
<feature type="coiled-coil region" evidence="1">
    <location>
        <begin position="178"/>
        <end position="205"/>
    </location>
</feature>
<gene>
    <name evidence="2" type="ORF">DA73_0202140</name>
</gene>
<organism evidence="2">
    <name type="scientific">Tolypothrix bouteillei VB521301</name>
    <dbReference type="NCBI Taxonomy" id="1479485"/>
    <lineage>
        <taxon>Bacteria</taxon>
        <taxon>Bacillati</taxon>
        <taxon>Cyanobacteriota</taxon>
        <taxon>Cyanophyceae</taxon>
        <taxon>Nostocales</taxon>
        <taxon>Tolypothrichaceae</taxon>
        <taxon>Tolypothrix</taxon>
    </lineage>
</organism>
<reference evidence="2" key="1">
    <citation type="journal article" date="2015" name="Genome Announc.">
        <title>Draft Genome Sequence of Tolypothrix boutellei Strain VB521301.</title>
        <authorList>
            <person name="Chandrababunaidu M.M."/>
            <person name="Singh D."/>
            <person name="Sen D."/>
            <person name="Bhan S."/>
            <person name="Das S."/>
            <person name="Gupta A."/>
            <person name="Adhikary S.P."/>
            <person name="Tripathy S."/>
        </authorList>
    </citation>
    <scope>NUCLEOTIDE SEQUENCE</scope>
    <source>
        <strain evidence="2">VB521301</strain>
    </source>
</reference>
<protein>
    <submittedName>
        <fullName evidence="2">Uncharacterized protein</fullName>
    </submittedName>
</protein>
<dbReference type="EMBL" id="JHEG02000009">
    <property type="protein sequence ID" value="KIE13768.1"/>
    <property type="molecule type" value="Genomic_DNA"/>
</dbReference>